<comment type="caution">
    <text evidence="6">The sequence shown here is derived from an EMBL/GenBank/DDBJ whole genome shotgun (WGS) entry which is preliminary data.</text>
</comment>
<dbReference type="InterPro" id="IPR027417">
    <property type="entry name" value="P-loop_NTPase"/>
</dbReference>
<evidence type="ECO:0000313" key="6">
    <source>
        <dbReference type="EMBL" id="GCB29999.1"/>
    </source>
</evidence>
<dbReference type="EMBL" id="BHVZ01000004">
    <property type="protein sequence ID" value="GCB29999.1"/>
    <property type="molecule type" value="Genomic_DNA"/>
</dbReference>
<comment type="catalytic activity">
    <reaction evidence="2">
        <text>ATP + H2O = ADP + phosphate + H(+)</text>
        <dbReference type="Rhea" id="RHEA:13065"/>
        <dbReference type="ChEBI" id="CHEBI:15377"/>
        <dbReference type="ChEBI" id="CHEBI:15378"/>
        <dbReference type="ChEBI" id="CHEBI:30616"/>
        <dbReference type="ChEBI" id="CHEBI:43474"/>
        <dbReference type="ChEBI" id="CHEBI:456216"/>
    </reaction>
</comment>
<dbReference type="PANTHER" id="PTHR13696:SF99">
    <property type="entry name" value="COBYRINIC ACID AC-DIAMIDE SYNTHASE"/>
    <property type="match status" value="1"/>
</dbReference>
<reference evidence="6 7" key="1">
    <citation type="submission" date="2018-10" db="EMBL/GenBank/DDBJ databases">
        <title>Draft Genome Sequence of Anaerotignum sp. KCTC 15736.</title>
        <authorList>
            <person name="Choi S.H."/>
            <person name="Kim J.S."/>
            <person name="Kang S.W."/>
            <person name="Lee J.S."/>
            <person name="Park S.H."/>
        </authorList>
    </citation>
    <scope>NUCLEOTIDE SEQUENCE [LARGE SCALE GENOMIC DNA]</scope>
    <source>
        <strain evidence="6 7">KCTC 15736</strain>
    </source>
</reference>
<dbReference type="OrthoDB" id="9815116at2"/>
<evidence type="ECO:0000259" key="5">
    <source>
        <dbReference type="Pfam" id="PF13614"/>
    </source>
</evidence>
<dbReference type="InterPro" id="IPR025669">
    <property type="entry name" value="AAA_dom"/>
</dbReference>
<evidence type="ECO:0000256" key="3">
    <source>
        <dbReference type="ARBA" id="ARBA00062323"/>
    </source>
</evidence>
<proteinExistence type="inferred from homology"/>
<dbReference type="FunFam" id="3.40.50.300:FF:000285">
    <property type="entry name" value="Sporulation initiation inhibitor Soj"/>
    <property type="match status" value="1"/>
</dbReference>
<dbReference type="Proteomes" id="UP000287361">
    <property type="component" value="Unassembled WGS sequence"/>
</dbReference>
<feature type="domain" description="AAA" evidence="5">
    <location>
        <begin position="3"/>
        <end position="183"/>
    </location>
</feature>
<evidence type="ECO:0000256" key="1">
    <source>
        <dbReference type="ARBA" id="ARBA00006976"/>
    </source>
</evidence>
<dbReference type="Pfam" id="PF13614">
    <property type="entry name" value="AAA_31"/>
    <property type="match status" value="1"/>
</dbReference>
<name>A0A401LEN7_9FIRM</name>
<organism evidence="6 7">
    <name type="scientific">Anaerotignum faecicola</name>
    <dbReference type="NCBI Taxonomy" id="2358141"/>
    <lineage>
        <taxon>Bacteria</taxon>
        <taxon>Bacillati</taxon>
        <taxon>Bacillota</taxon>
        <taxon>Clostridia</taxon>
        <taxon>Lachnospirales</taxon>
        <taxon>Anaerotignaceae</taxon>
        <taxon>Anaerotignum</taxon>
    </lineage>
</organism>
<dbReference type="PIRSF" id="PIRSF009320">
    <property type="entry name" value="Nuc_binding_HP_1000"/>
    <property type="match status" value="1"/>
</dbReference>
<dbReference type="Gene3D" id="3.40.50.300">
    <property type="entry name" value="P-loop containing nucleotide triphosphate hydrolases"/>
    <property type="match status" value="1"/>
</dbReference>
<dbReference type="InterPro" id="IPR050678">
    <property type="entry name" value="DNA_Partitioning_ATPase"/>
</dbReference>
<comment type="subunit">
    <text evidence="3">Dimerizes in the presence of ATP but not ADP; ATP-binding is required for double-stranded (ds)DNA-binding. Interacts with DnaA.</text>
</comment>
<gene>
    <name evidence="6" type="ORF">KGMB03357_16600</name>
</gene>
<evidence type="ECO:0000256" key="2">
    <source>
        <dbReference type="ARBA" id="ARBA00049360"/>
    </source>
</evidence>
<evidence type="ECO:0000256" key="4">
    <source>
        <dbReference type="ARBA" id="ARBA00071824"/>
    </source>
</evidence>
<comment type="similarity">
    <text evidence="1">Belongs to the ParA family.</text>
</comment>
<keyword evidence="7" id="KW-1185">Reference proteome</keyword>
<dbReference type="AlphaFoldDB" id="A0A401LEN7"/>
<dbReference type="CDD" id="cd02042">
    <property type="entry name" value="ParAB_family"/>
    <property type="match status" value="1"/>
</dbReference>
<protein>
    <recommendedName>
        <fullName evidence="4">Sporulation initiation inhibitor protein Soj</fullName>
    </recommendedName>
</protein>
<sequence length="267" mass="29321">MCKVIAVVNQKGGVGKTTTCGNLGIGLARRGKKVLLIDADPQGDLTASLGFINPDEINHTLATVMMNTINEVEMDKDYAILRHSEGVDVLPSNIDLSAMEISLVNVMSRELILKRYIESIKQHYDYILIDGMPSLGMLTINVLACADSVLIPVQAAYLPIKGLQQLMKTIVQVKRQLNPRLEIEGVLVTMFDRRTKNARDIAELLEENYGTMLNVFVNKIPLSVRAAETTAKGVSIFQYDPNGSVGQAYKALTKEVLEDERGNGEGD</sequence>
<accession>A0A401LEN7</accession>
<dbReference type="PANTHER" id="PTHR13696">
    <property type="entry name" value="P-LOOP CONTAINING NUCLEOSIDE TRIPHOSPHATE HYDROLASE"/>
    <property type="match status" value="1"/>
</dbReference>
<dbReference type="SUPFAM" id="SSF52540">
    <property type="entry name" value="P-loop containing nucleoside triphosphate hydrolases"/>
    <property type="match status" value="1"/>
</dbReference>
<evidence type="ECO:0000313" key="7">
    <source>
        <dbReference type="Proteomes" id="UP000287361"/>
    </source>
</evidence>